<comment type="caution">
    <text evidence="7">The sequence shown here is derived from an EMBL/GenBank/DDBJ whole genome shotgun (WGS) entry which is preliminary data.</text>
</comment>
<keyword evidence="8" id="KW-1185">Reference proteome</keyword>
<dbReference type="SUPFAM" id="SSF49265">
    <property type="entry name" value="Fibronectin type III"/>
    <property type="match status" value="1"/>
</dbReference>
<protein>
    <submittedName>
        <fullName evidence="7">NHL repeat-containing protein</fullName>
    </submittedName>
</protein>
<dbReference type="SUPFAM" id="SSF49313">
    <property type="entry name" value="Cadherin-like"/>
    <property type="match status" value="1"/>
</dbReference>
<feature type="region of interest" description="Disordered" evidence="5">
    <location>
        <begin position="40"/>
        <end position="92"/>
    </location>
</feature>
<dbReference type="PROSITE" id="PS50853">
    <property type="entry name" value="FN3"/>
    <property type="match status" value="1"/>
</dbReference>
<feature type="repeat" description="NHL" evidence="4">
    <location>
        <begin position="382"/>
        <end position="413"/>
    </location>
</feature>
<dbReference type="SUPFAM" id="SSF49373">
    <property type="entry name" value="Invasin/intimin cell-adhesion fragments"/>
    <property type="match status" value="1"/>
</dbReference>
<dbReference type="InterPro" id="IPR013783">
    <property type="entry name" value="Ig-like_fold"/>
</dbReference>
<dbReference type="GO" id="GO:0005509">
    <property type="term" value="F:calcium ion binding"/>
    <property type="evidence" value="ECO:0007669"/>
    <property type="project" value="InterPro"/>
</dbReference>
<reference evidence="7 8" key="1">
    <citation type="submission" date="2018-03" db="EMBL/GenBank/DDBJ databases">
        <title>Genomic Encyclopedia of Archaeal and Bacterial Type Strains, Phase II (KMG-II): from individual species to whole genera.</title>
        <authorList>
            <person name="Goeker M."/>
        </authorList>
    </citation>
    <scope>NUCLEOTIDE SEQUENCE [LARGE SCALE GENOMIC DNA]</scope>
    <source>
        <strain evidence="7 8">DSM 44889</strain>
    </source>
</reference>
<dbReference type="Pfam" id="PF05345">
    <property type="entry name" value="He_PIG"/>
    <property type="match status" value="1"/>
</dbReference>
<feature type="repeat" description="NHL" evidence="4">
    <location>
        <begin position="211"/>
        <end position="242"/>
    </location>
</feature>
<evidence type="ECO:0000256" key="4">
    <source>
        <dbReference type="PROSITE-ProRule" id="PRU00504"/>
    </source>
</evidence>
<feature type="domain" description="Fibronectin type-III" evidence="6">
    <location>
        <begin position="561"/>
        <end position="653"/>
    </location>
</feature>
<evidence type="ECO:0000256" key="1">
    <source>
        <dbReference type="ARBA" id="ARBA00022737"/>
    </source>
</evidence>
<keyword evidence="1" id="KW-0677">Repeat</keyword>
<dbReference type="GO" id="GO:0000272">
    <property type="term" value="P:polysaccharide catabolic process"/>
    <property type="evidence" value="ECO:0007669"/>
    <property type="project" value="UniProtKB-KW"/>
</dbReference>
<dbReference type="AlphaFoldDB" id="A0A316A6H2"/>
<evidence type="ECO:0000313" key="8">
    <source>
        <dbReference type="Proteomes" id="UP000245469"/>
    </source>
</evidence>
<keyword evidence="2" id="KW-0378">Hydrolase</keyword>
<keyword evidence="3" id="KW-0119">Carbohydrate metabolism</keyword>
<sequence length="1072" mass="103527">MASHPGVGGHRRLGIAPVSFVLAPDTPVKIHRIVAADPEHERLTSAHTQPRGVRRVHHEGDPMTTATTVRSHRGASDPPPPLSPNNHHRGHRRKVMGGLTRIGAVSATLSCAIAALAAPGVVAAPVAGSSTLSFLAGTGTAGAATSGVAATASPLSYPQGVAVDSAGNVYIAESSNHRIVKVDASTSQLSFVAGTGNLGAATAGVAATSSPLNNPQGVAVDSAGNVFIADSNNHRVEKVDASTGLLSFVAGDGTQGAATAGVAATSSPLNTPSGVAVDSAGNVYIADTNNHRINKVDHSTGQLSFVAGDGTQGAATAGVAATTSPLNSPQGVAVDSAGNVYIADPSNNRVSKVDASTGQLSFVAGTGTAGIATAGVAATSSPLSAPAGVAVDSAGNVYIADSGNNRVSKVDASTGQLSFVAGTGTGGAPTAGPATSSRLNYPYGVGVGAAGKLYIADTFNNRIEKVTLPTGTLPTITSTAPSTATAGAAFSATLVASGTPSTWSVSAGSLPSWLSLNSSTGVLSGTASSTPGAVPAFTVRATNTAGYDEQTINLTINALTAPGAPSAVTAVAGVASAAVSWAAPGSNGGSAITGYTVTAAPGGATCAAATVAGCSVTGLTPGTAYTFTVTATNLIGTGLPSAASTSVTPTAPPSSGGGSSLLVQQITTGAPSSLALNARTAALNAVASAGGTLSYTSGSPSVCTVDGAGIITAAKAGTCTITVTAAATATHAAASRNLTITITEAQTVVASLPAGPQRFAGADRVATSADIAEKIFTTPPAGTSRNVVLATAGSYADALPGSRLAGQVGGPLLLTNGNRLSDEAATQVKRLVAAGGTVYVLGGDKALSDAVESAVGGLVVGDSVQRIGGGDRYQTAAMIADATTKRAGDVGPIYLVTGRDFADGVSVAAYAQSTGGVVLLTDGDTLPAATAKYLADHDPKGERAVAIGGPAKAAATTAGLAGAAGRAVVGADRYETSAKLAAAMKTPTSTTVASVASVGMAGGASWPDALSGSAAMAALGGPLLLTPTGSEAVPAATTSALGGLAAQRVLVFGGTSVIPGAAYDRAGALLKG</sequence>
<keyword evidence="2" id="KW-0326">Glycosidase</keyword>
<feature type="repeat" description="NHL" evidence="4">
    <location>
        <begin position="150"/>
        <end position="185"/>
    </location>
</feature>
<feature type="repeat" description="NHL" evidence="4">
    <location>
        <begin position="268"/>
        <end position="299"/>
    </location>
</feature>
<dbReference type="InterPro" id="IPR006644">
    <property type="entry name" value="Cadg"/>
</dbReference>
<evidence type="ECO:0000256" key="2">
    <source>
        <dbReference type="ARBA" id="ARBA00023295"/>
    </source>
</evidence>
<dbReference type="Gene3D" id="2.60.40.10">
    <property type="entry name" value="Immunoglobulins"/>
    <property type="match status" value="2"/>
</dbReference>
<dbReference type="InterPro" id="IPR003961">
    <property type="entry name" value="FN3_dom"/>
</dbReference>
<organism evidence="7 8">
    <name type="scientific">Quadrisphaera granulorum</name>
    <dbReference type="NCBI Taxonomy" id="317664"/>
    <lineage>
        <taxon>Bacteria</taxon>
        <taxon>Bacillati</taxon>
        <taxon>Actinomycetota</taxon>
        <taxon>Actinomycetes</taxon>
        <taxon>Kineosporiales</taxon>
        <taxon>Kineosporiaceae</taxon>
        <taxon>Quadrisphaera</taxon>
    </lineage>
</organism>
<dbReference type="CDD" id="cd00063">
    <property type="entry name" value="FN3"/>
    <property type="match status" value="1"/>
</dbReference>
<dbReference type="GO" id="GO:0016020">
    <property type="term" value="C:membrane"/>
    <property type="evidence" value="ECO:0007669"/>
    <property type="project" value="InterPro"/>
</dbReference>
<dbReference type="SUPFAM" id="SSF101898">
    <property type="entry name" value="NHL repeat"/>
    <property type="match status" value="1"/>
</dbReference>
<feature type="repeat" description="NHL" evidence="4">
    <location>
        <begin position="325"/>
        <end position="356"/>
    </location>
</feature>
<dbReference type="InterPro" id="IPR008964">
    <property type="entry name" value="Invasin/intimin_cell_adhesion"/>
</dbReference>
<dbReference type="SMART" id="SM00060">
    <property type="entry name" value="FN3"/>
    <property type="match status" value="1"/>
</dbReference>
<evidence type="ECO:0000256" key="3">
    <source>
        <dbReference type="ARBA" id="ARBA00023326"/>
    </source>
</evidence>
<evidence type="ECO:0000313" key="7">
    <source>
        <dbReference type="EMBL" id="PWJ52838.1"/>
    </source>
</evidence>
<keyword evidence="3" id="KW-0624">Polysaccharide degradation</keyword>
<evidence type="ECO:0000256" key="5">
    <source>
        <dbReference type="SAM" id="MobiDB-lite"/>
    </source>
</evidence>
<evidence type="ECO:0000259" key="6">
    <source>
        <dbReference type="PROSITE" id="PS50853"/>
    </source>
</evidence>
<gene>
    <name evidence="7" type="ORF">BXY45_11790</name>
</gene>
<dbReference type="Gene3D" id="2.120.10.30">
    <property type="entry name" value="TolB, C-terminal domain"/>
    <property type="match status" value="3"/>
</dbReference>
<dbReference type="PROSITE" id="PS51125">
    <property type="entry name" value="NHL"/>
    <property type="match status" value="5"/>
</dbReference>
<dbReference type="PANTHER" id="PTHR46388:SF2">
    <property type="entry name" value="NHL REPEAT-CONTAINING PROTEIN 2"/>
    <property type="match status" value="1"/>
</dbReference>
<dbReference type="InterPro" id="IPR015919">
    <property type="entry name" value="Cadherin-like_sf"/>
</dbReference>
<dbReference type="InterPro" id="IPR011042">
    <property type="entry name" value="6-blade_b-propeller_TolB-like"/>
</dbReference>
<dbReference type="Proteomes" id="UP000245469">
    <property type="component" value="Unassembled WGS sequence"/>
</dbReference>
<accession>A0A316A6H2</accession>
<dbReference type="Pfam" id="PF00041">
    <property type="entry name" value="fn3"/>
    <property type="match status" value="1"/>
</dbReference>
<dbReference type="InterPro" id="IPR001258">
    <property type="entry name" value="NHL_repeat"/>
</dbReference>
<dbReference type="SMART" id="SM00736">
    <property type="entry name" value="CADG"/>
    <property type="match status" value="1"/>
</dbReference>
<dbReference type="PANTHER" id="PTHR46388">
    <property type="entry name" value="NHL REPEAT-CONTAINING PROTEIN 2"/>
    <property type="match status" value="1"/>
</dbReference>
<dbReference type="EMBL" id="QGDQ01000017">
    <property type="protein sequence ID" value="PWJ52838.1"/>
    <property type="molecule type" value="Genomic_DNA"/>
</dbReference>
<proteinExistence type="predicted"/>
<dbReference type="InterPro" id="IPR036116">
    <property type="entry name" value="FN3_sf"/>
</dbReference>
<dbReference type="Gene3D" id="2.60.40.1080">
    <property type="match status" value="1"/>
</dbReference>
<dbReference type="InterPro" id="IPR007253">
    <property type="entry name" value="Cell_wall-bd_2"/>
</dbReference>
<dbReference type="Pfam" id="PF04122">
    <property type="entry name" value="CW_binding_2"/>
    <property type="match status" value="3"/>
</dbReference>
<dbReference type="GO" id="GO:0016798">
    <property type="term" value="F:hydrolase activity, acting on glycosyl bonds"/>
    <property type="evidence" value="ECO:0007669"/>
    <property type="project" value="UniProtKB-KW"/>
</dbReference>
<dbReference type="Pfam" id="PF01436">
    <property type="entry name" value="NHL"/>
    <property type="match status" value="5"/>
</dbReference>
<dbReference type="Gene3D" id="3.40.50.12090">
    <property type="match status" value="1"/>
</dbReference>
<dbReference type="PRINTS" id="PR00014">
    <property type="entry name" value="FNTYPEIII"/>
</dbReference>
<name>A0A316A6H2_9ACTN</name>